<reference evidence="1" key="2">
    <citation type="submission" date="2018-03" db="EMBL/GenBank/DDBJ databases">
        <title>The Triticum urartu genome reveals the dynamic nature of wheat genome evolution.</title>
        <authorList>
            <person name="Ling H."/>
            <person name="Ma B."/>
            <person name="Shi X."/>
            <person name="Liu H."/>
            <person name="Dong L."/>
            <person name="Sun H."/>
            <person name="Cao Y."/>
            <person name="Gao Q."/>
            <person name="Zheng S."/>
            <person name="Li Y."/>
            <person name="Yu Y."/>
            <person name="Du H."/>
            <person name="Qi M."/>
            <person name="Li Y."/>
            <person name="Yu H."/>
            <person name="Cui Y."/>
            <person name="Wang N."/>
            <person name="Chen C."/>
            <person name="Wu H."/>
            <person name="Zhao Y."/>
            <person name="Zhang J."/>
            <person name="Li Y."/>
            <person name="Zhou W."/>
            <person name="Zhang B."/>
            <person name="Hu W."/>
            <person name="Eijk M."/>
            <person name="Tang J."/>
            <person name="Witsenboer H."/>
            <person name="Zhao S."/>
            <person name="Li Z."/>
            <person name="Zhang A."/>
            <person name="Wang D."/>
            <person name="Liang C."/>
        </authorList>
    </citation>
    <scope>NUCLEOTIDE SEQUENCE [LARGE SCALE GENOMIC DNA]</scope>
    <source>
        <strain evidence="1">cv. G1812</strain>
    </source>
</reference>
<reference evidence="1" key="3">
    <citation type="submission" date="2022-06" db="UniProtKB">
        <authorList>
            <consortium name="EnsemblPlants"/>
        </authorList>
    </citation>
    <scope>IDENTIFICATION</scope>
</reference>
<protein>
    <submittedName>
        <fullName evidence="1">Uncharacterized protein</fullName>
    </submittedName>
</protein>
<dbReference type="EnsemblPlants" id="TuG1812G0600001335.01.T01">
    <property type="protein sequence ID" value="TuG1812G0600001335.01.T01.cds253234"/>
    <property type="gene ID" value="TuG1812G0600001335.01"/>
</dbReference>
<keyword evidence="2" id="KW-1185">Reference proteome</keyword>
<sequence length="94" mass="11055">MRILQDNSSPSSSLVHECEMLRMQDLSQMAYCNLFIAGFYVRCHEDVRLKCCFDSKIVFLCTCCFDSKIMKISQQYIWAKLYSCVLHLKRLQPT</sequence>
<dbReference type="AlphaFoldDB" id="A0A8R7US36"/>
<evidence type="ECO:0000313" key="2">
    <source>
        <dbReference type="Proteomes" id="UP000015106"/>
    </source>
</evidence>
<reference evidence="2" key="1">
    <citation type="journal article" date="2013" name="Nature">
        <title>Draft genome of the wheat A-genome progenitor Triticum urartu.</title>
        <authorList>
            <person name="Ling H.Q."/>
            <person name="Zhao S."/>
            <person name="Liu D."/>
            <person name="Wang J."/>
            <person name="Sun H."/>
            <person name="Zhang C."/>
            <person name="Fan H."/>
            <person name="Li D."/>
            <person name="Dong L."/>
            <person name="Tao Y."/>
            <person name="Gao C."/>
            <person name="Wu H."/>
            <person name="Li Y."/>
            <person name="Cui Y."/>
            <person name="Guo X."/>
            <person name="Zheng S."/>
            <person name="Wang B."/>
            <person name="Yu K."/>
            <person name="Liang Q."/>
            <person name="Yang W."/>
            <person name="Lou X."/>
            <person name="Chen J."/>
            <person name="Feng M."/>
            <person name="Jian J."/>
            <person name="Zhang X."/>
            <person name="Luo G."/>
            <person name="Jiang Y."/>
            <person name="Liu J."/>
            <person name="Wang Z."/>
            <person name="Sha Y."/>
            <person name="Zhang B."/>
            <person name="Wu H."/>
            <person name="Tang D."/>
            <person name="Shen Q."/>
            <person name="Xue P."/>
            <person name="Zou S."/>
            <person name="Wang X."/>
            <person name="Liu X."/>
            <person name="Wang F."/>
            <person name="Yang Y."/>
            <person name="An X."/>
            <person name="Dong Z."/>
            <person name="Zhang K."/>
            <person name="Zhang X."/>
            <person name="Luo M.C."/>
            <person name="Dvorak J."/>
            <person name="Tong Y."/>
            <person name="Wang J."/>
            <person name="Yang H."/>
            <person name="Li Z."/>
            <person name="Wang D."/>
            <person name="Zhang A."/>
            <person name="Wang J."/>
        </authorList>
    </citation>
    <scope>NUCLEOTIDE SEQUENCE</scope>
    <source>
        <strain evidence="2">cv. G1812</strain>
    </source>
</reference>
<name>A0A8R7US36_TRIUA</name>
<dbReference type="Gramene" id="TuG1812G0600001335.01.T01">
    <property type="protein sequence ID" value="TuG1812G0600001335.01.T01.cds253234"/>
    <property type="gene ID" value="TuG1812G0600001335.01"/>
</dbReference>
<dbReference type="Proteomes" id="UP000015106">
    <property type="component" value="Chromosome 6"/>
</dbReference>
<organism evidence="1 2">
    <name type="scientific">Triticum urartu</name>
    <name type="common">Red wild einkorn</name>
    <name type="synonym">Crithodium urartu</name>
    <dbReference type="NCBI Taxonomy" id="4572"/>
    <lineage>
        <taxon>Eukaryota</taxon>
        <taxon>Viridiplantae</taxon>
        <taxon>Streptophyta</taxon>
        <taxon>Embryophyta</taxon>
        <taxon>Tracheophyta</taxon>
        <taxon>Spermatophyta</taxon>
        <taxon>Magnoliopsida</taxon>
        <taxon>Liliopsida</taxon>
        <taxon>Poales</taxon>
        <taxon>Poaceae</taxon>
        <taxon>BOP clade</taxon>
        <taxon>Pooideae</taxon>
        <taxon>Triticodae</taxon>
        <taxon>Triticeae</taxon>
        <taxon>Triticinae</taxon>
        <taxon>Triticum</taxon>
    </lineage>
</organism>
<evidence type="ECO:0000313" key="1">
    <source>
        <dbReference type="EnsemblPlants" id="TuG1812G0600001335.01.T01.cds253234"/>
    </source>
</evidence>
<accession>A0A8R7US36</accession>
<proteinExistence type="predicted"/>